<dbReference type="Proteomes" id="UP000501690">
    <property type="component" value="Linkage Group LG4"/>
</dbReference>
<reference evidence="1 2" key="1">
    <citation type="submission" date="2019-04" db="EMBL/GenBank/DDBJ databases">
        <title>An improved genome assembly and genetic linkage map for asparagus bean, Vigna unguiculata ssp. sesquipedialis.</title>
        <authorList>
            <person name="Xia Q."/>
            <person name="Zhang R."/>
            <person name="Dong Y."/>
        </authorList>
    </citation>
    <scope>NUCLEOTIDE SEQUENCE [LARGE SCALE GENOMIC DNA]</scope>
    <source>
        <tissue evidence="1">Leaf</tissue>
    </source>
</reference>
<proteinExistence type="predicted"/>
<keyword evidence="2" id="KW-1185">Reference proteome</keyword>
<protein>
    <submittedName>
        <fullName evidence="1">Uncharacterized protein</fullName>
    </submittedName>
</protein>
<name>A0A4D6LQN4_VIGUN</name>
<evidence type="ECO:0000313" key="1">
    <source>
        <dbReference type="EMBL" id="QCD90831.1"/>
    </source>
</evidence>
<dbReference type="AlphaFoldDB" id="A0A4D6LQN4"/>
<organism evidence="1 2">
    <name type="scientific">Vigna unguiculata</name>
    <name type="common">Cowpea</name>
    <dbReference type="NCBI Taxonomy" id="3917"/>
    <lineage>
        <taxon>Eukaryota</taxon>
        <taxon>Viridiplantae</taxon>
        <taxon>Streptophyta</taxon>
        <taxon>Embryophyta</taxon>
        <taxon>Tracheophyta</taxon>
        <taxon>Spermatophyta</taxon>
        <taxon>Magnoliopsida</taxon>
        <taxon>eudicotyledons</taxon>
        <taxon>Gunneridae</taxon>
        <taxon>Pentapetalae</taxon>
        <taxon>rosids</taxon>
        <taxon>fabids</taxon>
        <taxon>Fabales</taxon>
        <taxon>Fabaceae</taxon>
        <taxon>Papilionoideae</taxon>
        <taxon>50 kb inversion clade</taxon>
        <taxon>NPAAA clade</taxon>
        <taxon>indigoferoid/millettioid clade</taxon>
        <taxon>Phaseoleae</taxon>
        <taxon>Vigna</taxon>
    </lineage>
</organism>
<dbReference type="EMBL" id="CP039348">
    <property type="protein sequence ID" value="QCD90831.1"/>
    <property type="molecule type" value="Genomic_DNA"/>
</dbReference>
<evidence type="ECO:0000313" key="2">
    <source>
        <dbReference type="Proteomes" id="UP000501690"/>
    </source>
</evidence>
<sequence length="171" mass="19184">MGKGNRWNICNCGCSRHNCHVRCNIYIIPVKDFCPGYFSHFVSDLKPRHIGMRPKERKNKERRGCKLKPCDEIGDGGTSRMDVQSVEEWSAALVGGKAMGGEMAYAASRGCERHRGAWQSSWSKPQPPWQSFPGTTPTMLPVSNNNIGVLFNMEKMQRFCALIKLYGLGSI</sequence>
<gene>
    <name evidence="1" type="ORF">DEO72_LG4g1792</name>
</gene>
<accession>A0A4D6LQN4</accession>